<reference evidence="2" key="1">
    <citation type="submission" date="2021-06" db="EMBL/GenBank/DDBJ databases">
        <authorList>
            <person name="Kallberg Y."/>
            <person name="Tangrot J."/>
            <person name="Rosling A."/>
        </authorList>
    </citation>
    <scope>NUCLEOTIDE SEQUENCE</scope>
    <source>
        <strain evidence="2">AZ414A</strain>
    </source>
</reference>
<evidence type="ECO:0000256" key="1">
    <source>
        <dbReference type="SAM" id="SignalP"/>
    </source>
</evidence>
<keyword evidence="1" id="KW-0732">Signal</keyword>
<comment type="caution">
    <text evidence="2">The sequence shown here is derived from an EMBL/GenBank/DDBJ whole genome shotgun (WGS) entry which is preliminary data.</text>
</comment>
<dbReference type="Proteomes" id="UP000789706">
    <property type="component" value="Unassembled WGS sequence"/>
</dbReference>
<feature type="signal peptide" evidence="1">
    <location>
        <begin position="1"/>
        <end position="24"/>
    </location>
</feature>
<feature type="chain" id="PRO_5040438733" evidence="1">
    <location>
        <begin position="25"/>
        <end position="251"/>
    </location>
</feature>
<keyword evidence="3" id="KW-1185">Reference proteome</keyword>
<protein>
    <submittedName>
        <fullName evidence="2">3219_t:CDS:1</fullName>
    </submittedName>
</protein>
<name>A0A9N9AWT0_9GLOM</name>
<dbReference type="EMBL" id="CAJVPK010000722">
    <property type="protein sequence ID" value="CAG8543025.1"/>
    <property type="molecule type" value="Genomic_DNA"/>
</dbReference>
<sequence length="251" mass="27628">MSSMKTFFIAILSIICLHVISSLAIPVSNEIKIPWIVANVAGKKFSPGQQVNLQIISPSERIININIRQRLTGFDQVLETNVKLSAGHNEIKVTIPSSGNFVKPSPQNYFTIFENGARGDYSATFEIGDPDYGISFIQPVAGGVIKVGDTLETKWKVEKSYVPPGADPSTFRVQHFLFEPAVIPQGQSFSSKFFPNDGVAVNFESGSLEYELPLDTIPNVLYKMGCLVLNTATTPWERHIYSAGTFLVIPK</sequence>
<dbReference type="OrthoDB" id="2408799at2759"/>
<accession>A0A9N9AWT0</accession>
<evidence type="ECO:0000313" key="2">
    <source>
        <dbReference type="EMBL" id="CAG8543025.1"/>
    </source>
</evidence>
<gene>
    <name evidence="2" type="ORF">DEBURN_LOCUS6710</name>
</gene>
<proteinExistence type="predicted"/>
<evidence type="ECO:0000313" key="3">
    <source>
        <dbReference type="Proteomes" id="UP000789706"/>
    </source>
</evidence>
<dbReference type="AlphaFoldDB" id="A0A9N9AWT0"/>
<organism evidence="2 3">
    <name type="scientific">Diversispora eburnea</name>
    <dbReference type="NCBI Taxonomy" id="1213867"/>
    <lineage>
        <taxon>Eukaryota</taxon>
        <taxon>Fungi</taxon>
        <taxon>Fungi incertae sedis</taxon>
        <taxon>Mucoromycota</taxon>
        <taxon>Glomeromycotina</taxon>
        <taxon>Glomeromycetes</taxon>
        <taxon>Diversisporales</taxon>
        <taxon>Diversisporaceae</taxon>
        <taxon>Diversispora</taxon>
    </lineage>
</organism>